<name>A0A183T790_SCHSO</name>
<proteinExistence type="predicted"/>
<dbReference type="EMBL" id="UYSU01037193">
    <property type="protein sequence ID" value="VDL98723.1"/>
    <property type="molecule type" value="Genomic_DNA"/>
</dbReference>
<keyword evidence="2" id="KW-1185">Reference proteome</keyword>
<gene>
    <name evidence="1" type="ORF">SSLN_LOCUS12338</name>
</gene>
<protein>
    <submittedName>
        <fullName evidence="1 3">Uncharacterized protein</fullName>
    </submittedName>
</protein>
<reference evidence="1 2" key="2">
    <citation type="submission" date="2018-11" db="EMBL/GenBank/DDBJ databases">
        <authorList>
            <consortium name="Pathogen Informatics"/>
        </authorList>
    </citation>
    <scope>NUCLEOTIDE SEQUENCE [LARGE SCALE GENOMIC DNA]</scope>
    <source>
        <strain evidence="1 2">NST_G2</strain>
    </source>
</reference>
<dbReference type="Proteomes" id="UP000275846">
    <property type="component" value="Unassembled WGS sequence"/>
</dbReference>
<dbReference type="AlphaFoldDB" id="A0A183T790"/>
<reference evidence="3" key="1">
    <citation type="submission" date="2016-06" db="UniProtKB">
        <authorList>
            <consortium name="WormBaseParasite"/>
        </authorList>
    </citation>
    <scope>IDENTIFICATION</scope>
</reference>
<organism evidence="3">
    <name type="scientific">Schistocephalus solidus</name>
    <name type="common">Tapeworm</name>
    <dbReference type="NCBI Taxonomy" id="70667"/>
    <lineage>
        <taxon>Eukaryota</taxon>
        <taxon>Metazoa</taxon>
        <taxon>Spiralia</taxon>
        <taxon>Lophotrochozoa</taxon>
        <taxon>Platyhelminthes</taxon>
        <taxon>Cestoda</taxon>
        <taxon>Eucestoda</taxon>
        <taxon>Diphyllobothriidea</taxon>
        <taxon>Diphyllobothriidae</taxon>
        <taxon>Schistocephalus</taxon>
    </lineage>
</organism>
<evidence type="ECO:0000313" key="2">
    <source>
        <dbReference type="Proteomes" id="UP000275846"/>
    </source>
</evidence>
<evidence type="ECO:0000313" key="1">
    <source>
        <dbReference type="EMBL" id="VDL98723.1"/>
    </source>
</evidence>
<accession>A0A183T790</accession>
<evidence type="ECO:0000313" key="3">
    <source>
        <dbReference type="WBParaSite" id="SSLN_0001279901-mRNA-1"/>
    </source>
</evidence>
<dbReference type="OrthoDB" id="1744952at2759"/>
<sequence length="290" mass="31736">MPSKVWWYAQGRLRLRQPPVPSPISGLLDSVLTPGSGGGGGESAVTATQGFFHLKLIHAQVTVPAPPDVGHTVDLVEIDGLTVIMYTLMRRQSLAHGPATGFLDTRLKVFHDLSLWHSLLPTDRRLRACLRRPRPGAPAATVGDLVADHRYWFLSELAPFVSIYALPEAAAEREARSRHQTSETGTSQVRASSRFRYEWLMTANKPQIATAVSLVIVTATIMPDLAGLDYVADCAPPRITTRGSRHGQFNPFSSPTTDAEYRRSKNNFQVLTNCVEPGFKLTSSLAAPIV</sequence>
<dbReference type="WBParaSite" id="SSLN_0001279901-mRNA-1">
    <property type="protein sequence ID" value="SSLN_0001279901-mRNA-1"/>
    <property type="gene ID" value="SSLN_0001279901"/>
</dbReference>